<sequence>MPVTFRPAAHAANSIRDLGEVTSLNLLRSSCEDQQEACDELLQSFIGSGPNATGGSLLTANTGLVSTVLSAYNQHYALILRPDDVWLTILIQFSFYVNAHAEELRESFVAHEGKKEVTVQAIGTRYTVNFGALAEQMTKAMDSFIVDRALKDWILTQFSTTTSNDTVVAAVLMMATLKEYFSYGFELCCGIPRVTLEGEKSDWEEILRRAEKLKDYGKETAAWYKLLQPVLSRFVSAFDAPQAEENIDFWQRVAHEHRQFSGPSYISGWITAFCAFSAKGKWLGLPLDEEANVVATRRQEVLTLDGAQYHVVTMKYIPLGHASVDVLLNDNGEEFKTVMVAGLVATRVSDSEDTSLSEHGTRDSISPAPGWWIFTKRGDDSKQ</sequence>
<evidence type="ECO:0000313" key="2">
    <source>
        <dbReference type="Proteomes" id="UP001055072"/>
    </source>
</evidence>
<protein>
    <submittedName>
        <fullName evidence="1">Uncharacterized protein</fullName>
    </submittedName>
</protein>
<dbReference type="EMBL" id="MU274951">
    <property type="protein sequence ID" value="KAI0083897.1"/>
    <property type="molecule type" value="Genomic_DNA"/>
</dbReference>
<keyword evidence="2" id="KW-1185">Reference proteome</keyword>
<comment type="caution">
    <text evidence="1">The sequence shown here is derived from an EMBL/GenBank/DDBJ whole genome shotgun (WGS) entry which is preliminary data.</text>
</comment>
<gene>
    <name evidence="1" type="ORF">BDY19DRAFT_609389</name>
</gene>
<organism evidence="1 2">
    <name type="scientific">Irpex rosettiformis</name>
    <dbReference type="NCBI Taxonomy" id="378272"/>
    <lineage>
        <taxon>Eukaryota</taxon>
        <taxon>Fungi</taxon>
        <taxon>Dikarya</taxon>
        <taxon>Basidiomycota</taxon>
        <taxon>Agaricomycotina</taxon>
        <taxon>Agaricomycetes</taxon>
        <taxon>Polyporales</taxon>
        <taxon>Irpicaceae</taxon>
        <taxon>Irpex</taxon>
    </lineage>
</organism>
<evidence type="ECO:0000313" key="1">
    <source>
        <dbReference type="EMBL" id="KAI0083897.1"/>
    </source>
</evidence>
<reference evidence="1" key="1">
    <citation type="journal article" date="2021" name="Environ. Microbiol.">
        <title>Gene family expansions and transcriptome signatures uncover fungal adaptations to wood decay.</title>
        <authorList>
            <person name="Hage H."/>
            <person name="Miyauchi S."/>
            <person name="Viragh M."/>
            <person name="Drula E."/>
            <person name="Min B."/>
            <person name="Chaduli D."/>
            <person name="Navarro D."/>
            <person name="Favel A."/>
            <person name="Norest M."/>
            <person name="Lesage-Meessen L."/>
            <person name="Balint B."/>
            <person name="Merenyi Z."/>
            <person name="de Eugenio L."/>
            <person name="Morin E."/>
            <person name="Martinez A.T."/>
            <person name="Baldrian P."/>
            <person name="Stursova M."/>
            <person name="Martinez M.J."/>
            <person name="Novotny C."/>
            <person name="Magnuson J.K."/>
            <person name="Spatafora J.W."/>
            <person name="Maurice S."/>
            <person name="Pangilinan J."/>
            <person name="Andreopoulos W."/>
            <person name="LaButti K."/>
            <person name="Hundley H."/>
            <person name="Na H."/>
            <person name="Kuo A."/>
            <person name="Barry K."/>
            <person name="Lipzen A."/>
            <person name="Henrissat B."/>
            <person name="Riley R."/>
            <person name="Ahrendt S."/>
            <person name="Nagy L.G."/>
            <person name="Grigoriev I.V."/>
            <person name="Martin F."/>
            <person name="Rosso M.N."/>
        </authorList>
    </citation>
    <scope>NUCLEOTIDE SEQUENCE</scope>
    <source>
        <strain evidence="1">CBS 384.51</strain>
    </source>
</reference>
<accession>A0ACB8TPI0</accession>
<proteinExistence type="predicted"/>
<name>A0ACB8TPI0_9APHY</name>
<dbReference type="Proteomes" id="UP001055072">
    <property type="component" value="Unassembled WGS sequence"/>
</dbReference>